<evidence type="ECO:0000259" key="3">
    <source>
        <dbReference type="Pfam" id="PF01370"/>
    </source>
</evidence>
<organism evidence="4 5">
    <name type="scientific">Ophiobolus disseminans</name>
    <dbReference type="NCBI Taxonomy" id="1469910"/>
    <lineage>
        <taxon>Eukaryota</taxon>
        <taxon>Fungi</taxon>
        <taxon>Dikarya</taxon>
        <taxon>Ascomycota</taxon>
        <taxon>Pezizomycotina</taxon>
        <taxon>Dothideomycetes</taxon>
        <taxon>Pleosporomycetidae</taxon>
        <taxon>Pleosporales</taxon>
        <taxon>Pleosporineae</taxon>
        <taxon>Phaeosphaeriaceae</taxon>
        <taxon>Ophiobolus</taxon>
    </lineage>
</organism>
<dbReference type="InterPro" id="IPR050425">
    <property type="entry name" value="NAD(P)_dehydrat-like"/>
</dbReference>
<proteinExistence type="inferred from homology"/>
<dbReference type="PANTHER" id="PTHR10366:SF564">
    <property type="entry name" value="STEROL-4-ALPHA-CARBOXYLATE 3-DEHYDROGENASE, DECARBOXYLATING"/>
    <property type="match status" value="1"/>
</dbReference>
<reference evidence="4" key="1">
    <citation type="journal article" date="2020" name="Stud. Mycol.">
        <title>101 Dothideomycetes genomes: a test case for predicting lifestyles and emergence of pathogens.</title>
        <authorList>
            <person name="Haridas S."/>
            <person name="Albert R."/>
            <person name="Binder M."/>
            <person name="Bloem J."/>
            <person name="Labutti K."/>
            <person name="Salamov A."/>
            <person name="Andreopoulos B."/>
            <person name="Baker S."/>
            <person name="Barry K."/>
            <person name="Bills G."/>
            <person name="Bluhm B."/>
            <person name="Cannon C."/>
            <person name="Castanera R."/>
            <person name="Culley D."/>
            <person name="Daum C."/>
            <person name="Ezra D."/>
            <person name="Gonzalez J."/>
            <person name="Henrissat B."/>
            <person name="Kuo A."/>
            <person name="Liang C."/>
            <person name="Lipzen A."/>
            <person name="Lutzoni F."/>
            <person name="Magnuson J."/>
            <person name="Mondo S."/>
            <person name="Nolan M."/>
            <person name="Ohm R."/>
            <person name="Pangilinan J."/>
            <person name="Park H.-J."/>
            <person name="Ramirez L."/>
            <person name="Alfaro M."/>
            <person name="Sun H."/>
            <person name="Tritt A."/>
            <person name="Yoshinaga Y."/>
            <person name="Zwiers L.-H."/>
            <person name="Turgeon B."/>
            <person name="Goodwin S."/>
            <person name="Spatafora J."/>
            <person name="Crous P."/>
            <person name="Grigoriev I."/>
        </authorList>
    </citation>
    <scope>NUCLEOTIDE SEQUENCE</scope>
    <source>
        <strain evidence="4">CBS 113818</strain>
    </source>
</reference>
<accession>A0A6A6ZG57</accession>
<dbReference type="GO" id="GO:0016616">
    <property type="term" value="F:oxidoreductase activity, acting on the CH-OH group of donors, NAD or NADP as acceptor"/>
    <property type="evidence" value="ECO:0007669"/>
    <property type="project" value="TreeGrafter"/>
</dbReference>
<keyword evidence="5" id="KW-1185">Reference proteome</keyword>
<comment type="similarity">
    <text evidence="2">Belongs to the NAD(P)-dependent epimerase/dehydratase family. Dihydroflavonol-4-reductase subfamily.</text>
</comment>
<dbReference type="InterPro" id="IPR001509">
    <property type="entry name" value="Epimerase_deHydtase"/>
</dbReference>
<evidence type="ECO:0000313" key="5">
    <source>
        <dbReference type="Proteomes" id="UP000799424"/>
    </source>
</evidence>
<protein>
    <submittedName>
        <fullName evidence="4">NAD(P)-binding protein</fullName>
    </submittedName>
</protein>
<dbReference type="PROSITE" id="PS51257">
    <property type="entry name" value="PROKAR_LIPOPROTEIN"/>
    <property type="match status" value="1"/>
</dbReference>
<dbReference type="Gene3D" id="3.40.50.720">
    <property type="entry name" value="NAD(P)-binding Rossmann-like Domain"/>
    <property type="match status" value="1"/>
</dbReference>
<dbReference type="Pfam" id="PF01370">
    <property type="entry name" value="Epimerase"/>
    <property type="match status" value="1"/>
</dbReference>
<dbReference type="OrthoDB" id="2735536at2759"/>
<gene>
    <name evidence="4" type="ORF">CC86DRAFT_144386</name>
</gene>
<dbReference type="SUPFAM" id="SSF51735">
    <property type="entry name" value="NAD(P)-binding Rossmann-fold domains"/>
    <property type="match status" value="1"/>
</dbReference>
<evidence type="ECO:0000256" key="1">
    <source>
        <dbReference type="ARBA" id="ARBA00023002"/>
    </source>
</evidence>
<dbReference type="Proteomes" id="UP000799424">
    <property type="component" value="Unassembled WGS sequence"/>
</dbReference>
<evidence type="ECO:0000313" key="4">
    <source>
        <dbReference type="EMBL" id="KAF2819294.1"/>
    </source>
</evidence>
<dbReference type="PANTHER" id="PTHR10366">
    <property type="entry name" value="NAD DEPENDENT EPIMERASE/DEHYDRATASE"/>
    <property type="match status" value="1"/>
</dbReference>
<dbReference type="EMBL" id="MU006245">
    <property type="protein sequence ID" value="KAF2819294.1"/>
    <property type="molecule type" value="Genomic_DNA"/>
</dbReference>
<dbReference type="AlphaFoldDB" id="A0A6A6ZG57"/>
<name>A0A6A6ZG57_9PLEO</name>
<keyword evidence="1" id="KW-0560">Oxidoreductase</keyword>
<evidence type="ECO:0000256" key="2">
    <source>
        <dbReference type="ARBA" id="ARBA00023445"/>
    </source>
</evidence>
<dbReference type="InterPro" id="IPR036291">
    <property type="entry name" value="NAD(P)-bd_dom_sf"/>
</dbReference>
<sequence>MATDDRGLIAITGANGTIGYACVVYALQKGYRVRCIVRREDAFSAIKTGPSVQRYLNQLEHVVVPDNSAEGAYDDALAGAKYAVHIAGAWPMPHIHPDEQLYYPSIKSTKNIIQAAEKSGTVKRIVFTQAGAGLVDSEIGDTYGNQMEKILNEYVEVNQTALTYRPPLKSPHQAYCASKSQCMNYLNDLRISKKSPVSIVQVIPGTVIGPSEFIFTRLQALQQIDRQSKALLFDDMAPRYAFGFVHVQDCARVHIEALDEEKVSGEDVPPWYVAAATYEEGSNGAMIWNKASDMIENEFGNDIEDGVFKLGRSKMPINMPYRVDSRMTEKMFLGGDKMRGFEECVKEIAQWYMSLKAE</sequence>
<feature type="domain" description="NAD-dependent epimerase/dehydratase" evidence="3">
    <location>
        <begin position="9"/>
        <end position="266"/>
    </location>
</feature>